<dbReference type="InterPro" id="IPR023093">
    <property type="entry name" value="ScpA-like_C"/>
</dbReference>
<evidence type="ECO:0000313" key="10">
    <source>
        <dbReference type="EMBL" id="KAF8390608.1"/>
    </source>
</evidence>
<dbReference type="GO" id="GO:0003676">
    <property type="term" value="F:nucleic acid binding"/>
    <property type="evidence" value="ECO:0007669"/>
    <property type="project" value="InterPro"/>
</dbReference>
<keyword evidence="5" id="KW-0539">Nucleus</keyword>
<dbReference type="SUPFAM" id="SSF46785">
    <property type="entry name" value="Winged helix' DNA-binding domain"/>
    <property type="match status" value="1"/>
</dbReference>
<dbReference type="Proteomes" id="UP000655225">
    <property type="component" value="Unassembled WGS sequence"/>
</dbReference>
<comment type="similarity">
    <text evidence="2">Belongs to the rad21 family.</text>
</comment>
<keyword evidence="7" id="KW-0863">Zinc-finger</keyword>
<dbReference type="OrthoDB" id="10071381at2759"/>
<comment type="caution">
    <text evidence="10">The sequence shown here is derived from an EMBL/GenBank/DDBJ whole genome shotgun (WGS) entry which is preliminary data.</text>
</comment>
<feature type="compositionally biased region" description="Polar residues" evidence="8">
    <location>
        <begin position="437"/>
        <end position="448"/>
    </location>
</feature>
<dbReference type="FunFam" id="1.10.10.580:FF:000002">
    <property type="entry name" value="Sister chromatid cohesion 1 protein 4"/>
    <property type="match status" value="1"/>
</dbReference>
<protein>
    <recommendedName>
        <fullName evidence="9">CCHC-type domain-containing protein</fullName>
    </recommendedName>
</protein>
<dbReference type="GO" id="GO:0008270">
    <property type="term" value="F:zinc ion binding"/>
    <property type="evidence" value="ECO:0007669"/>
    <property type="project" value="UniProtKB-KW"/>
</dbReference>
<dbReference type="Pfam" id="PF04824">
    <property type="entry name" value="Rad21_Rec8"/>
    <property type="match status" value="1"/>
</dbReference>
<evidence type="ECO:0000256" key="5">
    <source>
        <dbReference type="ARBA" id="ARBA00023242"/>
    </source>
</evidence>
<keyword evidence="11" id="KW-1185">Reference proteome</keyword>
<dbReference type="Gene3D" id="1.10.10.580">
    <property type="entry name" value="Structural maintenance of chromosome 1. Chain E"/>
    <property type="match status" value="1"/>
</dbReference>
<evidence type="ECO:0000256" key="1">
    <source>
        <dbReference type="ARBA" id="ARBA00004123"/>
    </source>
</evidence>
<dbReference type="PANTHER" id="PTHR12585">
    <property type="entry name" value="SCC1 / RAD21 FAMILY MEMBER"/>
    <property type="match status" value="1"/>
</dbReference>
<dbReference type="CDD" id="cd21793">
    <property type="entry name" value="Rad21_Rec8_M_AtSYN1-like"/>
    <property type="match status" value="1"/>
</dbReference>
<evidence type="ECO:0000256" key="7">
    <source>
        <dbReference type="PROSITE-ProRule" id="PRU00047"/>
    </source>
</evidence>
<comment type="subunit">
    <text evidence="6">Component of the cohesin complex.</text>
</comment>
<keyword evidence="7" id="KW-0862">Zinc</keyword>
<dbReference type="PROSITE" id="PS50158">
    <property type="entry name" value="ZF_CCHC"/>
    <property type="match status" value="1"/>
</dbReference>
<keyword evidence="3" id="KW-0132">Cell division</keyword>
<feature type="region of interest" description="Disordered" evidence="8">
    <location>
        <begin position="405"/>
        <end position="425"/>
    </location>
</feature>
<feature type="domain" description="CCHC-type" evidence="9">
    <location>
        <begin position="610"/>
        <end position="623"/>
    </location>
</feature>
<feature type="region of interest" description="Disordered" evidence="8">
    <location>
        <begin position="437"/>
        <end position="500"/>
    </location>
</feature>
<dbReference type="InterPro" id="IPR006909">
    <property type="entry name" value="Rad21/Rec8_C_eu"/>
</dbReference>
<dbReference type="InterPro" id="IPR001878">
    <property type="entry name" value="Znf_CCHC"/>
</dbReference>
<dbReference type="OMA" id="PDRFYEP"/>
<evidence type="ECO:0000256" key="8">
    <source>
        <dbReference type="SAM" id="MobiDB-lite"/>
    </source>
</evidence>
<dbReference type="GO" id="GO:0005634">
    <property type="term" value="C:nucleus"/>
    <property type="evidence" value="ECO:0007669"/>
    <property type="project" value="UniProtKB-SubCell"/>
</dbReference>
<dbReference type="AlphaFoldDB" id="A0A834YQB5"/>
<evidence type="ECO:0000256" key="4">
    <source>
        <dbReference type="ARBA" id="ARBA00022829"/>
    </source>
</evidence>
<evidence type="ECO:0000259" key="9">
    <source>
        <dbReference type="PROSITE" id="PS50158"/>
    </source>
</evidence>
<keyword evidence="3" id="KW-0498">Mitosis</keyword>
<dbReference type="GO" id="GO:0003682">
    <property type="term" value="F:chromatin binding"/>
    <property type="evidence" value="ECO:0007669"/>
    <property type="project" value="TreeGrafter"/>
</dbReference>
<dbReference type="InterPro" id="IPR039781">
    <property type="entry name" value="Rad21/Rec8-like"/>
</dbReference>
<organism evidence="10 11">
    <name type="scientific">Tetracentron sinense</name>
    <name type="common">Spur-leaf</name>
    <dbReference type="NCBI Taxonomy" id="13715"/>
    <lineage>
        <taxon>Eukaryota</taxon>
        <taxon>Viridiplantae</taxon>
        <taxon>Streptophyta</taxon>
        <taxon>Embryophyta</taxon>
        <taxon>Tracheophyta</taxon>
        <taxon>Spermatophyta</taxon>
        <taxon>Magnoliopsida</taxon>
        <taxon>Trochodendrales</taxon>
        <taxon>Trochodendraceae</taxon>
        <taxon>Tetracentron</taxon>
    </lineage>
</organism>
<dbReference type="GO" id="GO:0008278">
    <property type="term" value="C:cohesin complex"/>
    <property type="evidence" value="ECO:0007669"/>
    <property type="project" value="InterPro"/>
</dbReference>
<dbReference type="Pfam" id="PF04825">
    <property type="entry name" value="Rad21_Rec8_N"/>
    <property type="match status" value="1"/>
</dbReference>
<dbReference type="GO" id="GO:1990414">
    <property type="term" value="P:replication-born double-strand break repair via sister chromatid exchange"/>
    <property type="evidence" value="ECO:0007669"/>
    <property type="project" value="TreeGrafter"/>
</dbReference>
<evidence type="ECO:0000256" key="2">
    <source>
        <dbReference type="ARBA" id="ARBA00009870"/>
    </source>
</evidence>
<dbReference type="Pfam" id="PF14392">
    <property type="entry name" value="zf-CCHC_4"/>
    <property type="match status" value="1"/>
</dbReference>
<dbReference type="InterPro" id="IPR036390">
    <property type="entry name" value="WH_DNA-bd_sf"/>
</dbReference>
<reference evidence="10 11" key="1">
    <citation type="submission" date="2020-04" db="EMBL/GenBank/DDBJ databases">
        <title>Plant Genome Project.</title>
        <authorList>
            <person name="Zhang R.-G."/>
        </authorList>
    </citation>
    <scope>NUCLEOTIDE SEQUENCE [LARGE SCALE GENOMIC DNA]</scope>
    <source>
        <strain evidence="10">YNK0</strain>
        <tissue evidence="10">Leaf</tissue>
    </source>
</reference>
<dbReference type="GO" id="GO:0007059">
    <property type="term" value="P:chromosome segregation"/>
    <property type="evidence" value="ECO:0007669"/>
    <property type="project" value="UniProtKB-KW"/>
</dbReference>
<accession>A0A834YQB5</accession>
<sequence>MFYSHLLLSRKGPLGTVWVAAYCHKRLKKDQVAETDIPSSVDTIMLDEVPVFTYRVLGYLLLGIARIYSKKVDYLFHDCNEVLIKINDFMVCKKIKSLKEAMCAPYLSITLPDTFELDAFDLEVLEDLGGGNVTPHEKIVLEEARENEEKEHYSLNKHHIEEVTTHHETFSSGYAPVEDTFSLSPHMMDIDLMVSSSHNLSGLEASMEKLRDSQFNQEECMDPKMFCRAEEPLDHGTQIGEVDSDAEQIKVQEILSVIQKHHVLTECHPVAVAPNGTPNESKFPHVSGYHPVASLTYFNNSYFDAGATTPEFMVIPTPAKKEQARISIKRKCFFDENIVLPNMVVRENIHNSSSLVRKRRKAPQTSLGAWKAHIISNFPQGFLEPLIPCICVEFKSLFPKKNLKTPEPVEAAESPSKSDESGFQTVCRSSKQKTISWGKSVDHSTSMRSLEPPTISESDKTGPPTSVESVGKEHSPNETEDVGLNLMDEEISPDGGDNQKMHEWSVRTRVVARYLHKCFLNQKERTLEEVVSLMHALEGRTRKESGRLFYEILVLKTGGFIDVKQDSPYDDIFVLKTPQMEAILYQILVKRSFSTPRRIEIRYERLPSFCFNCGIMGHEARYCLAKPLVLTEGLDPPYGPWLRADYFRFHHNPSKGCGRDSSFRLRSSPIEDISGSFSSRRQRYEATLARVHCAEPPTLTAVSGFLPQVSPPTNPVFPSGGDLIGGSQHLSFLQVRRKETSNQFGTTHLGLCPSLDSSLYPNSGKDMRKSPNSEILALGLVSSSPLGLMQDTTDLDSGPMDSHCYVPTGSDNDPTADNPFKGLR</sequence>
<dbReference type="PANTHER" id="PTHR12585:SF73">
    <property type="entry name" value="SISTER CHROMATID COHESION 1 PROTEIN 2"/>
    <property type="match status" value="1"/>
</dbReference>
<keyword evidence="7" id="KW-0479">Metal-binding</keyword>
<evidence type="ECO:0000256" key="6">
    <source>
        <dbReference type="ARBA" id="ARBA00064543"/>
    </source>
</evidence>
<name>A0A834YQB5_TETSI</name>
<proteinExistence type="inferred from homology"/>
<dbReference type="EMBL" id="JABCRI010000018">
    <property type="protein sequence ID" value="KAF8390608.1"/>
    <property type="molecule type" value="Genomic_DNA"/>
</dbReference>
<evidence type="ECO:0000313" key="11">
    <source>
        <dbReference type="Proteomes" id="UP000655225"/>
    </source>
</evidence>
<dbReference type="GO" id="GO:0007062">
    <property type="term" value="P:sister chromatid cohesion"/>
    <property type="evidence" value="ECO:0007669"/>
    <property type="project" value="InterPro"/>
</dbReference>
<feature type="region of interest" description="Disordered" evidence="8">
    <location>
        <begin position="789"/>
        <end position="824"/>
    </location>
</feature>
<dbReference type="InterPro" id="IPR025836">
    <property type="entry name" value="Zn_knuckle_CX2CX4HX4C"/>
</dbReference>
<gene>
    <name evidence="10" type="ORF">HHK36_025135</name>
</gene>
<evidence type="ECO:0000256" key="3">
    <source>
        <dbReference type="ARBA" id="ARBA00022776"/>
    </source>
</evidence>
<comment type="subcellular location">
    <subcellularLocation>
        <location evidence="1">Nucleus</location>
    </subcellularLocation>
</comment>
<dbReference type="InterPro" id="IPR006910">
    <property type="entry name" value="Rad21_Rec8_N"/>
</dbReference>
<keyword evidence="4" id="KW-0159">Chromosome partition</keyword>
<keyword evidence="3" id="KW-0131">Cell cycle</keyword>